<reference evidence="2 3" key="1">
    <citation type="submission" date="2019-09" db="EMBL/GenBank/DDBJ databases">
        <authorList>
            <consortium name="DOE Joint Genome Institute"/>
            <person name="Mondo S.J."/>
            <person name="Navarro-Mendoza M.I."/>
            <person name="Perez-Arques C."/>
            <person name="Panchal S."/>
            <person name="Nicolas F.E."/>
            <person name="Ganguly P."/>
            <person name="Pangilinan J."/>
            <person name="Grigoriev I."/>
            <person name="Heitman J."/>
            <person name="Sanya K."/>
            <person name="Garre V."/>
        </authorList>
    </citation>
    <scope>NUCLEOTIDE SEQUENCE [LARGE SCALE GENOMIC DNA]</scope>
    <source>
        <strain evidence="2 3">MU402</strain>
    </source>
</reference>
<proteinExistence type="predicted"/>
<dbReference type="AlphaFoldDB" id="A0A8H4BA42"/>
<accession>A0A8H4BA42</accession>
<comment type="caution">
    <text evidence="2">The sequence shown here is derived from an EMBL/GenBank/DDBJ whole genome shotgun (WGS) entry which is preliminary data.</text>
</comment>
<sequence length="99" mass="11597">MPYHTLELVSLLLVAARTIWNQDKFGSSRASTVRFAMFKAVIDVFDVHDIKNRIRHFSAICLFYDFVCGRMSFFAGITQRFPHFLDIFQDYFGLVLFFA</sequence>
<dbReference type="Proteomes" id="UP000469890">
    <property type="component" value="Unassembled WGS sequence"/>
</dbReference>
<evidence type="ECO:0000256" key="1">
    <source>
        <dbReference type="SAM" id="SignalP"/>
    </source>
</evidence>
<dbReference type="EMBL" id="JAAECE010000008">
    <property type="protein sequence ID" value="KAF1797722.1"/>
    <property type="molecule type" value="Genomic_DNA"/>
</dbReference>
<keyword evidence="1" id="KW-0732">Signal</keyword>
<evidence type="ECO:0008006" key="4">
    <source>
        <dbReference type="Google" id="ProtNLM"/>
    </source>
</evidence>
<gene>
    <name evidence="2" type="ORF">FB192DRAFT_1395826</name>
</gene>
<name>A0A8H4BA42_MUCCL</name>
<protein>
    <recommendedName>
        <fullName evidence="4">Secreted protein</fullName>
    </recommendedName>
</protein>
<organism evidence="2 3">
    <name type="scientific">Mucor circinelloides f. lusitanicus</name>
    <name type="common">Mucor racemosus var. lusitanicus</name>
    <dbReference type="NCBI Taxonomy" id="29924"/>
    <lineage>
        <taxon>Eukaryota</taxon>
        <taxon>Fungi</taxon>
        <taxon>Fungi incertae sedis</taxon>
        <taxon>Mucoromycota</taxon>
        <taxon>Mucoromycotina</taxon>
        <taxon>Mucoromycetes</taxon>
        <taxon>Mucorales</taxon>
        <taxon>Mucorineae</taxon>
        <taxon>Mucoraceae</taxon>
        <taxon>Mucor</taxon>
    </lineage>
</organism>
<feature type="chain" id="PRO_5034998146" description="Secreted protein" evidence="1">
    <location>
        <begin position="22"/>
        <end position="99"/>
    </location>
</feature>
<feature type="non-terminal residue" evidence="2">
    <location>
        <position position="99"/>
    </location>
</feature>
<evidence type="ECO:0000313" key="3">
    <source>
        <dbReference type="Proteomes" id="UP000469890"/>
    </source>
</evidence>
<feature type="signal peptide" evidence="1">
    <location>
        <begin position="1"/>
        <end position="21"/>
    </location>
</feature>
<evidence type="ECO:0000313" key="2">
    <source>
        <dbReference type="EMBL" id="KAF1797722.1"/>
    </source>
</evidence>